<keyword evidence="1" id="KW-1185">Reference proteome</keyword>
<protein>
    <submittedName>
        <fullName evidence="2">Uncharacterized protein</fullName>
    </submittedName>
</protein>
<name>A0A914Y5E7_9BILA</name>
<organism evidence="1 2">
    <name type="scientific">Panagrolaimus superbus</name>
    <dbReference type="NCBI Taxonomy" id="310955"/>
    <lineage>
        <taxon>Eukaryota</taxon>
        <taxon>Metazoa</taxon>
        <taxon>Ecdysozoa</taxon>
        <taxon>Nematoda</taxon>
        <taxon>Chromadorea</taxon>
        <taxon>Rhabditida</taxon>
        <taxon>Tylenchina</taxon>
        <taxon>Panagrolaimomorpha</taxon>
        <taxon>Panagrolaimoidea</taxon>
        <taxon>Panagrolaimidae</taxon>
        <taxon>Panagrolaimus</taxon>
    </lineage>
</organism>
<evidence type="ECO:0000313" key="2">
    <source>
        <dbReference type="WBParaSite" id="PSU_v2.g14463.t1"/>
    </source>
</evidence>
<dbReference type="Proteomes" id="UP000887577">
    <property type="component" value="Unplaced"/>
</dbReference>
<proteinExistence type="predicted"/>
<reference evidence="2" key="1">
    <citation type="submission" date="2022-11" db="UniProtKB">
        <authorList>
            <consortium name="WormBaseParasite"/>
        </authorList>
    </citation>
    <scope>IDENTIFICATION</scope>
</reference>
<dbReference type="AlphaFoldDB" id="A0A914Y5E7"/>
<accession>A0A914Y5E7</accession>
<dbReference type="WBParaSite" id="PSU_v2.g14463.t1">
    <property type="protein sequence ID" value="PSU_v2.g14463.t1"/>
    <property type="gene ID" value="PSU_v2.g14463"/>
</dbReference>
<sequence>MFAIAAVAKRAVQNMRGQAVAAETGGGTQVDQALDPWSLGRDITAAQGGRQCFGKTAYLYYAGQPIQCRQSGSGSGLQIPENIVLNNVEVGALRHGQHAMGRHGRKTCAGWIVYA</sequence>
<evidence type="ECO:0000313" key="1">
    <source>
        <dbReference type="Proteomes" id="UP000887577"/>
    </source>
</evidence>